<dbReference type="FunCoup" id="A0A151Z7N2">
    <property type="interactions" value="602"/>
</dbReference>
<evidence type="ECO:0000313" key="2">
    <source>
        <dbReference type="EMBL" id="KYQ89972.1"/>
    </source>
</evidence>
<dbReference type="InParanoid" id="A0A151Z7N2"/>
<comment type="caution">
    <text evidence="2">The sequence shown here is derived from an EMBL/GenBank/DDBJ whole genome shotgun (WGS) entry which is preliminary data.</text>
</comment>
<dbReference type="EMBL" id="LODT01000037">
    <property type="protein sequence ID" value="KYQ89972.1"/>
    <property type="molecule type" value="Genomic_DNA"/>
</dbReference>
<sequence length="685" mass="79930">MISIVLPIYIRNKDLQDVLLGYFKEALDSIVQQTYQDWQLIIIDDGSVDPLAIETVVNQSYKVLVEELKIKILHNEGNKGLVYSLNRGIESSSGEFIARMDADDISHPKRLEMQYQYMKSHPEIDILGCKISMFSGTDEGKVIQHPDSSLSNWSMFFNCCLVHPSVMIRRHSEKFIKPFKYSNKFNLIEDYASWLKMISKYNITTSNLQSSEPLLRLRKHGESVSIRNIQKQKEQTIRASLYYIRKLVKRLNVAVEEDILQENIMWILQFPSQSLNNDTVALVERSFKFLEVIEVIFQRLEGYDKQLIKESTSERMGEIIALLFSKFTSNPNNSNLWNIWIKRSPTSQIISLLSLTSLQGNPLFNNSNSSSKTICSANSNQYKKNGIRLVCFSKDRGFQLGEYLHSFYDNLEHSDNDGFQVEMNVIYTFSNEIFGNSYNRVIEEFRSLKDINCNFILESSFTTQLKDLVDGNTFKYILFAVDDILYYHKFNLNTYCQVLEKEKECLGFYMKMHSNITYCHTTDENIQIPSELVVHDNGTYQKWDRTKPDCKWDWNYPFDLCSTIYRSSDVDNIIKGIIKYYGIKSGISHPNRLETNGNKTIIQKTCYQHLKYCCSPTIPIMSVITINRVQDVFQNRVYEVDNDQWSLENLNQLLLDNKHLNQQEYHRNSSTFTSVHIGNFYLQIK</sequence>
<organism evidence="2 3">
    <name type="scientific">Tieghemostelium lacteum</name>
    <name type="common">Slime mold</name>
    <name type="synonym">Dictyostelium lacteum</name>
    <dbReference type="NCBI Taxonomy" id="361077"/>
    <lineage>
        <taxon>Eukaryota</taxon>
        <taxon>Amoebozoa</taxon>
        <taxon>Evosea</taxon>
        <taxon>Eumycetozoa</taxon>
        <taxon>Dictyostelia</taxon>
        <taxon>Dictyosteliales</taxon>
        <taxon>Raperosteliaceae</taxon>
        <taxon>Tieghemostelium</taxon>
    </lineage>
</organism>
<dbReference type="InterPro" id="IPR029044">
    <property type="entry name" value="Nucleotide-diphossugar_trans"/>
</dbReference>
<evidence type="ECO:0000313" key="3">
    <source>
        <dbReference type="Proteomes" id="UP000076078"/>
    </source>
</evidence>
<dbReference type="SUPFAM" id="SSF53448">
    <property type="entry name" value="Nucleotide-diphospho-sugar transferases"/>
    <property type="match status" value="1"/>
</dbReference>
<feature type="domain" description="Glycosyltransferase 2-like" evidence="1">
    <location>
        <begin position="3"/>
        <end position="146"/>
    </location>
</feature>
<reference evidence="2 3" key="1">
    <citation type="submission" date="2015-12" db="EMBL/GenBank/DDBJ databases">
        <title>Dictyostelia acquired genes for synthesis and detection of signals that induce cell-type specialization by lateral gene transfer from prokaryotes.</title>
        <authorList>
            <person name="Gloeckner G."/>
            <person name="Schaap P."/>
        </authorList>
    </citation>
    <scope>NUCLEOTIDE SEQUENCE [LARGE SCALE GENOMIC DNA]</scope>
    <source>
        <strain evidence="2 3">TK</strain>
    </source>
</reference>
<dbReference type="OMA" id="WSMFFNC"/>
<dbReference type="STRING" id="361077.A0A151Z7N2"/>
<dbReference type="Gene3D" id="3.90.550.10">
    <property type="entry name" value="Spore Coat Polysaccharide Biosynthesis Protein SpsA, Chain A"/>
    <property type="match status" value="1"/>
</dbReference>
<dbReference type="PANTHER" id="PTHR22916">
    <property type="entry name" value="GLYCOSYLTRANSFERASE"/>
    <property type="match status" value="1"/>
</dbReference>
<keyword evidence="3" id="KW-1185">Reference proteome</keyword>
<evidence type="ECO:0000259" key="1">
    <source>
        <dbReference type="Pfam" id="PF00535"/>
    </source>
</evidence>
<dbReference type="OrthoDB" id="60542at2759"/>
<dbReference type="AlphaFoldDB" id="A0A151Z7N2"/>
<dbReference type="InterPro" id="IPR001173">
    <property type="entry name" value="Glyco_trans_2-like"/>
</dbReference>
<dbReference type="PANTHER" id="PTHR22916:SF69">
    <property type="entry name" value="BIFUNCTIONAL GLYCOSYLTRANSFERASE PGTA"/>
    <property type="match status" value="1"/>
</dbReference>
<proteinExistence type="predicted"/>
<dbReference type="Pfam" id="PF00535">
    <property type="entry name" value="Glycos_transf_2"/>
    <property type="match status" value="1"/>
</dbReference>
<accession>A0A151Z7N2</accession>
<dbReference type="GO" id="GO:0008417">
    <property type="term" value="F:fucosyltransferase activity"/>
    <property type="evidence" value="ECO:0007669"/>
    <property type="project" value="TreeGrafter"/>
</dbReference>
<gene>
    <name evidence="2" type="ORF">DLAC_08542</name>
</gene>
<protein>
    <recommendedName>
        <fullName evidence="1">Glycosyltransferase 2-like domain-containing protein</fullName>
    </recommendedName>
</protein>
<dbReference type="Proteomes" id="UP000076078">
    <property type="component" value="Unassembled WGS sequence"/>
</dbReference>
<name>A0A151Z7N2_TIELA</name>